<evidence type="ECO:0000256" key="6">
    <source>
        <dbReference type="ARBA" id="ARBA00022801"/>
    </source>
</evidence>
<dbReference type="EMBL" id="CDMC01000029">
    <property type="protein sequence ID" value="CEL11652.1"/>
    <property type="molecule type" value="Genomic_DNA"/>
</dbReference>
<comment type="similarity">
    <text evidence="2 10">Belongs to the glycosyl hydrolase 28 family.</text>
</comment>
<organism evidence="12 13">
    <name type="scientific">Aspergillus calidoustus</name>
    <dbReference type="NCBI Taxonomy" id="454130"/>
    <lineage>
        <taxon>Eukaryota</taxon>
        <taxon>Fungi</taxon>
        <taxon>Dikarya</taxon>
        <taxon>Ascomycota</taxon>
        <taxon>Pezizomycotina</taxon>
        <taxon>Eurotiomycetes</taxon>
        <taxon>Eurotiomycetidae</taxon>
        <taxon>Eurotiales</taxon>
        <taxon>Aspergillaceae</taxon>
        <taxon>Aspergillus</taxon>
        <taxon>Aspergillus subgen. Nidulantes</taxon>
    </lineage>
</organism>
<name>A0A0U5HBQ7_ASPCI</name>
<proteinExistence type="inferred from homology"/>
<dbReference type="InterPro" id="IPR006626">
    <property type="entry name" value="PbH1"/>
</dbReference>
<dbReference type="GO" id="GO:0071555">
    <property type="term" value="P:cell wall organization"/>
    <property type="evidence" value="ECO:0007669"/>
    <property type="project" value="UniProtKB-KW"/>
</dbReference>
<dbReference type="PANTHER" id="PTHR31736:SF8">
    <property type="entry name" value="PUTATIVE (AFU_ORTHOLOGUE AFUA_7G06410)-RELATED"/>
    <property type="match status" value="1"/>
</dbReference>
<evidence type="ECO:0000256" key="4">
    <source>
        <dbReference type="ARBA" id="ARBA00022729"/>
    </source>
</evidence>
<keyword evidence="13" id="KW-1185">Reference proteome</keyword>
<feature type="chain" id="PRO_5006858535" evidence="11">
    <location>
        <begin position="19"/>
        <end position="426"/>
    </location>
</feature>
<dbReference type="OMA" id="CSAVKPC"/>
<keyword evidence="7" id="KW-0325">Glycoprotein</keyword>
<dbReference type="InterPro" id="IPR000743">
    <property type="entry name" value="Glyco_hydro_28"/>
</dbReference>
<evidence type="ECO:0000256" key="10">
    <source>
        <dbReference type="RuleBase" id="RU361169"/>
    </source>
</evidence>
<dbReference type="InterPro" id="IPR011050">
    <property type="entry name" value="Pectin_lyase_fold/virulence"/>
</dbReference>
<sequence length="426" mass="46737">MHLSKLLTFLAAAISVSAGTIPWSRKTCVVPASGTNTTDDAPAIIQAFKRCGRRGKVVFKPTTYHVNSVMDIRWLEDVEIDFRGNLLWSTDIPYWLNNSLEVGYQNQSTAWILGGNNVRFNGHGVGTLDGNGDYWYEWIREQENTSNYPGRPIALTFNGLTNSVVRGVNFLRSQMWTLAIIYSHHVDFENIFVNNTGNRVDSSNTDGADTIRSSHLTFNNLTVYNGDDSISFKANSTDITLRNSHFYNGLGVAIGSIGQLNDQYETVERIRVENVKFENTLHAVYFKTWTDDQNGYPPNGGGGGLGYASDMLFKNLHTTDMRGSAVAISQCTRFSGAPGQGNCTNSQFQIRDITIANLKGTTKSERVTSFQCSAVAPCTNIGMFGIDLEFANGTAAEEYLCGNVKDPRGFECTGEVCVGGSATGEC</sequence>
<evidence type="ECO:0000256" key="5">
    <source>
        <dbReference type="ARBA" id="ARBA00022737"/>
    </source>
</evidence>
<dbReference type="AlphaFoldDB" id="A0A0U5HBQ7"/>
<keyword evidence="4 11" id="KW-0732">Signal</keyword>
<evidence type="ECO:0000256" key="2">
    <source>
        <dbReference type="ARBA" id="ARBA00008834"/>
    </source>
</evidence>
<evidence type="ECO:0000256" key="7">
    <source>
        <dbReference type="ARBA" id="ARBA00023180"/>
    </source>
</evidence>
<gene>
    <name evidence="12" type="ORF">ASPCAL14752</name>
</gene>
<evidence type="ECO:0000313" key="12">
    <source>
        <dbReference type="EMBL" id="CEL11652.1"/>
    </source>
</evidence>
<keyword evidence="8 10" id="KW-0326">Glycosidase</keyword>
<evidence type="ECO:0000256" key="1">
    <source>
        <dbReference type="ARBA" id="ARBA00004613"/>
    </source>
</evidence>
<evidence type="ECO:0000313" key="13">
    <source>
        <dbReference type="Proteomes" id="UP000054771"/>
    </source>
</evidence>
<dbReference type="Proteomes" id="UP000054771">
    <property type="component" value="Unassembled WGS sequence"/>
</dbReference>
<feature type="signal peptide" evidence="11">
    <location>
        <begin position="1"/>
        <end position="18"/>
    </location>
</feature>
<comment type="subcellular location">
    <subcellularLocation>
        <location evidence="1">Secreted</location>
    </subcellularLocation>
</comment>
<evidence type="ECO:0000256" key="9">
    <source>
        <dbReference type="ARBA" id="ARBA00023316"/>
    </source>
</evidence>
<keyword evidence="9" id="KW-0961">Cell wall biogenesis/degradation</keyword>
<dbReference type="STRING" id="454130.A0A0U5HBQ7"/>
<dbReference type="GO" id="GO:0004650">
    <property type="term" value="F:polygalacturonase activity"/>
    <property type="evidence" value="ECO:0007669"/>
    <property type="project" value="InterPro"/>
</dbReference>
<dbReference type="GO" id="GO:0005576">
    <property type="term" value="C:extracellular region"/>
    <property type="evidence" value="ECO:0007669"/>
    <property type="project" value="UniProtKB-SubCell"/>
</dbReference>
<accession>A0A0U5HBQ7</accession>
<dbReference type="InterPro" id="IPR012334">
    <property type="entry name" value="Pectin_lyas_fold"/>
</dbReference>
<dbReference type="SUPFAM" id="SSF51126">
    <property type="entry name" value="Pectin lyase-like"/>
    <property type="match status" value="1"/>
</dbReference>
<evidence type="ECO:0000256" key="11">
    <source>
        <dbReference type="SAM" id="SignalP"/>
    </source>
</evidence>
<keyword evidence="5" id="KW-0677">Repeat</keyword>
<reference evidence="13" key="1">
    <citation type="journal article" date="2016" name="Genome Announc.">
        <title>Draft genome sequences of fungus Aspergillus calidoustus.</title>
        <authorList>
            <person name="Horn F."/>
            <person name="Linde J."/>
            <person name="Mattern D.J."/>
            <person name="Walther G."/>
            <person name="Guthke R."/>
            <person name="Scherlach K."/>
            <person name="Martin K."/>
            <person name="Brakhage A.A."/>
            <person name="Petzke L."/>
            <person name="Valiante V."/>
        </authorList>
    </citation>
    <scope>NUCLEOTIDE SEQUENCE [LARGE SCALE GENOMIC DNA]</scope>
    <source>
        <strain evidence="13">SF006504</strain>
    </source>
</reference>
<dbReference type="OrthoDB" id="187139at2759"/>
<keyword evidence="6 10" id="KW-0378">Hydrolase</keyword>
<evidence type="ECO:0000256" key="3">
    <source>
        <dbReference type="ARBA" id="ARBA00022525"/>
    </source>
</evidence>
<evidence type="ECO:0000256" key="8">
    <source>
        <dbReference type="ARBA" id="ARBA00023295"/>
    </source>
</evidence>
<dbReference type="Gene3D" id="2.160.20.10">
    <property type="entry name" value="Single-stranded right-handed beta-helix, Pectin lyase-like"/>
    <property type="match status" value="1"/>
</dbReference>
<keyword evidence="3" id="KW-0964">Secreted</keyword>
<dbReference type="PANTHER" id="PTHR31736">
    <property type="match status" value="1"/>
</dbReference>
<protein>
    <submittedName>
        <fullName evidence="12">Putative Exo-rhamnogalacturonase b</fullName>
    </submittedName>
</protein>
<dbReference type="Pfam" id="PF00295">
    <property type="entry name" value="Glyco_hydro_28"/>
    <property type="match status" value="1"/>
</dbReference>
<dbReference type="GO" id="GO:0045490">
    <property type="term" value="P:pectin catabolic process"/>
    <property type="evidence" value="ECO:0007669"/>
    <property type="project" value="UniProtKB-ARBA"/>
</dbReference>
<dbReference type="SMART" id="SM00710">
    <property type="entry name" value="PbH1"/>
    <property type="match status" value="4"/>
</dbReference>